<keyword evidence="3" id="KW-0520">NAD</keyword>
<dbReference type="InterPro" id="IPR010061">
    <property type="entry name" value="MeMal-semiAld_DH"/>
</dbReference>
<dbReference type="Pfam" id="PF00171">
    <property type="entry name" value="Aldedh"/>
    <property type="match status" value="1"/>
</dbReference>
<reference evidence="5" key="1">
    <citation type="submission" date="2020-05" db="EMBL/GenBank/DDBJ databases">
        <authorList>
            <person name="Chiriac C."/>
            <person name="Salcher M."/>
            <person name="Ghai R."/>
            <person name="Kavagutti S V."/>
        </authorList>
    </citation>
    <scope>NUCLEOTIDE SEQUENCE</scope>
</reference>
<dbReference type="PANTHER" id="PTHR43866:SF4">
    <property type="entry name" value="MALONATE-SEMIALDEHYDE DEHYDROGENASE"/>
    <property type="match status" value="1"/>
</dbReference>
<evidence type="ECO:0000256" key="2">
    <source>
        <dbReference type="ARBA" id="ARBA00023002"/>
    </source>
</evidence>
<dbReference type="NCBIfam" id="TIGR01722">
    <property type="entry name" value="MMSDH"/>
    <property type="match status" value="1"/>
</dbReference>
<proteinExistence type="predicted"/>
<dbReference type="Gene3D" id="3.40.605.10">
    <property type="entry name" value="Aldehyde Dehydrogenase, Chain A, domain 1"/>
    <property type="match status" value="1"/>
</dbReference>
<organism evidence="5">
    <name type="scientific">freshwater metagenome</name>
    <dbReference type="NCBI Taxonomy" id="449393"/>
    <lineage>
        <taxon>unclassified sequences</taxon>
        <taxon>metagenomes</taxon>
        <taxon>ecological metagenomes</taxon>
    </lineage>
</organism>
<evidence type="ECO:0000313" key="5">
    <source>
        <dbReference type="EMBL" id="CAB4904362.1"/>
    </source>
</evidence>
<dbReference type="GO" id="GO:0006210">
    <property type="term" value="P:thymine catabolic process"/>
    <property type="evidence" value="ECO:0007669"/>
    <property type="project" value="TreeGrafter"/>
</dbReference>
<dbReference type="FunFam" id="3.40.309.10:FF:000002">
    <property type="entry name" value="Methylmalonate-semialdehyde dehydrogenase (Acylating)"/>
    <property type="match status" value="1"/>
</dbReference>
<gene>
    <name evidence="5" type="ORF">UFOPK3610_00319</name>
</gene>
<dbReference type="InterPro" id="IPR015590">
    <property type="entry name" value="Aldehyde_DH_dom"/>
</dbReference>
<dbReference type="PROSITE" id="PS00070">
    <property type="entry name" value="ALDEHYDE_DEHYDR_CYS"/>
    <property type="match status" value="1"/>
</dbReference>
<name>A0A6J7G7I0_9ZZZZ</name>
<dbReference type="EC" id="1.2.1.27" evidence="1"/>
<evidence type="ECO:0000256" key="3">
    <source>
        <dbReference type="ARBA" id="ARBA00023027"/>
    </source>
</evidence>
<dbReference type="InterPro" id="IPR016162">
    <property type="entry name" value="Ald_DH_N"/>
</dbReference>
<protein>
    <recommendedName>
        <fullName evidence="1">methylmalonate-semialdehyde dehydrogenase (CoA acylating)</fullName>
        <ecNumber evidence="1">1.2.1.27</ecNumber>
    </recommendedName>
</protein>
<dbReference type="EMBL" id="CAFBMR010000006">
    <property type="protein sequence ID" value="CAB4904362.1"/>
    <property type="molecule type" value="Genomic_DNA"/>
</dbReference>
<dbReference type="Gene3D" id="3.40.309.10">
    <property type="entry name" value="Aldehyde Dehydrogenase, Chain A, domain 2"/>
    <property type="match status" value="1"/>
</dbReference>
<dbReference type="PANTHER" id="PTHR43866">
    <property type="entry name" value="MALONATE-SEMIALDEHYDE DEHYDROGENASE"/>
    <property type="match status" value="1"/>
</dbReference>
<sequence length="511" mass="53830">MVTAPQHASSIRPDSIPVIGSRIKGSNVVDPAGPLFDVYDPATGVITKRVSLASSDTVEQAVEVATSAWRSGWRDSSQKQRFSLVQRLHELVMERRDDLVNLIVFEHGKSLADARGEFDRAVDGLDSTLAFPVALQGAFSGQVARGIDIHSMPYSLGVVTTITPFNFPLMIPLWGAAAALVCGNTVIHKPSPRVPSAANLLAELIEEAGAPAGIYNVIQGDAIAVNALLDHPGVAAVAFVGSTPVAKHVYQRGTQAGKRVQALGSAKNHAVVMPDCDIAFTADSLIAGAYGSSGQRCMAVTLAVAVGPVADVLRAALVERIPALKTGRGFDEGVDLGPVVSKESQERIVDLVTQGESQGAEVIIDGRVLAAESEGFFVGPTLIDYVRPGQACYDNEIFGPVLGIVRVETLGEAIALIDSNPYGNGAAIFTSNGETARIFEREVAVGMIGVNVPVPVPVNSFTTGGWKGSAFGAHGLLGPEMYRFFTRTKMVTTRWPESGAPSMSMAFNPET</sequence>
<accession>A0A6J7G7I0</accession>
<dbReference type="SUPFAM" id="SSF53720">
    <property type="entry name" value="ALDH-like"/>
    <property type="match status" value="1"/>
</dbReference>
<dbReference type="GO" id="GO:0004491">
    <property type="term" value="F:methylmalonate-semialdehyde dehydrogenase (acylating, NAD) activity"/>
    <property type="evidence" value="ECO:0007669"/>
    <property type="project" value="UniProtKB-EC"/>
</dbReference>
<evidence type="ECO:0000256" key="1">
    <source>
        <dbReference type="ARBA" id="ARBA00013048"/>
    </source>
</evidence>
<dbReference type="GO" id="GO:0006574">
    <property type="term" value="P:L-valine catabolic process"/>
    <property type="evidence" value="ECO:0007669"/>
    <property type="project" value="TreeGrafter"/>
</dbReference>
<evidence type="ECO:0000259" key="4">
    <source>
        <dbReference type="Pfam" id="PF00171"/>
    </source>
</evidence>
<keyword evidence="2" id="KW-0560">Oxidoreductase</keyword>
<dbReference type="InterPro" id="IPR016161">
    <property type="entry name" value="Ald_DH/histidinol_DH"/>
</dbReference>
<dbReference type="AlphaFoldDB" id="A0A6J7G7I0"/>
<dbReference type="InterPro" id="IPR016160">
    <property type="entry name" value="Ald_DH_CS_CYS"/>
</dbReference>
<feature type="domain" description="Aldehyde dehydrogenase" evidence="4">
    <location>
        <begin position="35"/>
        <end position="491"/>
    </location>
</feature>
<dbReference type="InterPro" id="IPR016163">
    <property type="entry name" value="Ald_DH_C"/>
</dbReference>